<keyword evidence="2" id="KW-1185">Reference proteome</keyword>
<organism evidence="1 2">
    <name type="scientific">Leptomonas pyrrhocoris</name>
    <name type="common">Firebug parasite</name>
    <dbReference type="NCBI Taxonomy" id="157538"/>
    <lineage>
        <taxon>Eukaryota</taxon>
        <taxon>Discoba</taxon>
        <taxon>Euglenozoa</taxon>
        <taxon>Kinetoplastea</taxon>
        <taxon>Metakinetoplastina</taxon>
        <taxon>Trypanosomatida</taxon>
        <taxon>Trypanosomatidae</taxon>
        <taxon>Leishmaniinae</taxon>
        <taxon>Leptomonas</taxon>
    </lineage>
</organism>
<reference evidence="1 2" key="1">
    <citation type="submission" date="2015-07" db="EMBL/GenBank/DDBJ databases">
        <title>High-quality genome of monoxenous trypanosomatid Leptomonas pyrrhocoris.</title>
        <authorList>
            <person name="Flegontov P."/>
            <person name="Butenko A."/>
            <person name="Firsov S."/>
            <person name="Vlcek C."/>
            <person name="Logacheva M.D."/>
            <person name="Field M."/>
            <person name="Filatov D."/>
            <person name="Flegontova O."/>
            <person name="Gerasimov E."/>
            <person name="Jackson A.P."/>
            <person name="Kelly S."/>
            <person name="Opperdoes F."/>
            <person name="O'Reilly A."/>
            <person name="Votypka J."/>
            <person name="Yurchenko V."/>
            <person name="Lukes J."/>
        </authorList>
    </citation>
    <scope>NUCLEOTIDE SEQUENCE [LARGE SCALE GENOMIC DNA]</scope>
    <source>
        <strain evidence="1">H10</strain>
    </source>
</reference>
<dbReference type="OrthoDB" id="278099at2759"/>
<name>A0A0N0VEJ0_LEPPY</name>
<proteinExistence type="predicted"/>
<dbReference type="EMBL" id="LGTL01000013">
    <property type="protein sequence ID" value="KPA78444.1"/>
    <property type="molecule type" value="Genomic_DNA"/>
</dbReference>
<dbReference type="GeneID" id="26906360"/>
<evidence type="ECO:0000313" key="1">
    <source>
        <dbReference type="EMBL" id="KPA78444.1"/>
    </source>
</evidence>
<sequence length="174" mass="19188">MLRRRAGERLRAGVTALSAPSRVVGHTTSACAVSRTAAVLKCLSTHDSRPTQRRMPPLYFCSTSLLTFPGTVSRVATVTDHYPIAFAQRGENGFRGIGRGQYLNHLYALTNDLFFNRDITVVFFYILGSLNPADSLCRNFGDDVDDGRVVARVAEGRPILRLMNTSCPLCPRHS</sequence>
<dbReference type="RefSeq" id="XP_015656883.1">
    <property type="nucleotide sequence ID" value="XM_015804309.1"/>
</dbReference>
<comment type="caution">
    <text evidence="1">The sequence shown here is derived from an EMBL/GenBank/DDBJ whole genome shotgun (WGS) entry which is preliminary data.</text>
</comment>
<evidence type="ECO:0000313" key="2">
    <source>
        <dbReference type="Proteomes" id="UP000037923"/>
    </source>
</evidence>
<gene>
    <name evidence="1" type="ORF">ABB37_06071</name>
</gene>
<accession>A0A0N0VEJ0</accession>
<dbReference type="AlphaFoldDB" id="A0A0N0VEJ0"/>
<protein>
    <submittedName>
        <fullName evidence="1">Uncharacterized protein</fullName>
    </submittedName>
</protein>
<dbReference type="Proteomes" id="UP000037923">
    <property type="component" value="Unassembled WGS sequence"/>
</dbReference>
<dbReference type="VEuPathDB" id="TriTrypDB:LpyrH10_13_0160"/>